<feature type="region of interest" description="Disordered" evidence="4">
    <location>
        <begin position="2881"/>
        <end position="2936"/>
    </location>
</feature>
<evidence type="ECO:0000256" key="3">
    <source>
        <dbReference type="ARBA" id="ARBA00023026"/>
    </source>
</evidence>
<evidence type="ECO:0000256" key="1">
    <source>
        <dbReference type="ARBA" id="ARBA00004613"/>
    </source>
</evidence>
<evidence type="ECO:0000313" key="6">
    <source>
        <dbReference type="EMBL" id="TDR23746.1"/>
    </source>
</evidence>
<dbReference type="OrthoDB" id="9815414at2"/>
<evidence type="ECO:0000256" key="4">
    <source>
        <dbReference type="SAM" id="MobiDB-lite"/>
    </source>
</evidence>
<dbReference type="NCBIfam" id="TIGR03696">
    <property type="entry name" value="Rhs_assc_core"/>
    <property type="match status" value="1"/>
</dbReference>
<feature type="signal peptide" evidence="5">
    <location>
        <begin position="1"/>
        <end position="24"/>
    </location>
</feature>
<proteinExistence type="predicted"/>
<dbReference type="InterPro" id="IPR050708">
    <property type="entry name" value="T6SS_VgrG/RHS"/>
</dbReference>
<dbReference type="InterPro" id="IPR022385">
    <property type="entry name" value="Rhs_assc_core"/>
</dbReference>
<organism evidence="6 7">
    <name type="scientific">Marinicella litoralis</name>
    <dbReference type="NCBI Taxonomy" id="644220"/>
    <lineage>
        <taxon>Bacteria</taxon>
        <taxon>Pseudomonadati</taxon>
        <taxon>Pseudomonadota</taxon>
        <taxon>Gammaproteobacteria</taxon>
        <taxon>Lysobacterales</taxon>
        <taxon>Marinicellaceae</taxon>
        <taxon>Marinicella</taxon>
    </lineage>
</organism>
<evidence type="ECO:0000256" key="2">
    <source>
        <dbReference type="ARBA" id="ARBA00022525"/>
    </source>
</evidence>
<keyword evidence="5" id="KW-0732">Signal</keyword>
<feature type="chain" id="PRO_5020679361" evidence="5">
    <location>
        <begin position="25"/>
        <end position="3118"/>
    </location>
</feature>
<dbReference type="NCBIfam" id="TIGR01643">
    <property type="entry name" value="YD_repeat_2x"/>
    <property type="match status" value="1"/>
</dbReference>
<dbReference type="InterPro" id="IPR003284">
    <property type="entry name" value="Sal_SpvB"/>
</dbReference>
<dbReference type="InterPro" id="IPR006530">
    <property type="entry name" value="YD"/>
</dbReference>
<dbReference type="GO" id="GO:0005737">
    <property type="term" value="C:cytoplasm"/>
    <property type="evidence" value="ECO:0007669"/>
    <property type="project" value="InterPro"/>
</dbReference>
<feature type="compositionally biased region" description="Polar residues" evidence="4">
    <location>
        <begin position="2896"/>
        <end position="2912"/>
    </location>
</feature>
<dbReference type="EMBL" id="SNZB01000001">
    <property type="protein sequence ID" value="TDR23746.1"/>
    <property type="molecule type" value="Genomic_DNA"/>
</dbReference>
<gene>
    <name evidence="6" type="ORF">C8D91_0611</name>
</gene>
<dbReference type="GO" id="GO:0005576">
    <property type="term" value="C:extracellular region"/>
    <property type="evidence" value="ECO:0007669"/>
    <property type="project" value="UniProtKB-SubCell"/>
</dbReference>
<keyword evidence="7" id="KW-1185">Reference proteome</keyword>
<sequence length="3118" mass="347888">MYQIFHYKTLLITTLLLLSGLSSAEPIDQVCGAVPNNKSSVVDALLPGRYTNPEREGQGFDFWWMCQNNETGSMNKNSRKSPYNKSGSWVGCESDQHYVLTPFWYTYDSALTSEHPKPIWFLGIGEVIMDPADLTKPKYWEGEAYQLTYDEFENWSWDSNPVMDMSQSVAELKIRIHDFAGTSNQTIRHGVEFSMNENYDPVCEAGNPECHKVECVQYAAQENGVLQGQSQVFNGVYSEENSKDWILNVSATKVTNGPDLEHTIAMFFDQQNEQGIPRWVIMQNCRDNASCNEVNTELEEYLDGLSYAGVYDMNFDSKWQLHPTQYDFCATGNNEFCSSPTNGFEDLFVSEVTQGIKAYHSYADSGNPNYNVSAVTQKIGKTRRSYFHEASTSLERGGRRAELITEFYPTFGDENTSQLMSYGLTNGNQLRQSGTQLIRRSSSDEIFMDGQLPFDDCFHSSGANKIKCDLTLHWFADGPYPFASVYATKGSESILISRERRSPASSGLRLNPGVELDGWEFSLRSNSNYNSSLLLNKTLPFDKTTPNSCTAPDSAPVWQLPAGGVVSPHNVALQFNTPPSGNLDMLFKIYKSDYDYETNVNGSYRLIEIASHAKSSNLQLSSLQNYLGENLSETALFGDYDSNTRFRFDVYYRNNCGLSGRSQTDFSLAVPIVADQAVVNLAVPAHQPGSGPLPGSGGVSGGSAHYSLPIQVAPGRQGMQPSVSVNYSSKGGNGPLGVGWSLSAGSSIYRCPSTLAQDGKNHAVVFDKSTDKLCLDGQRLMVVSGTYGASLSEYRTEMDSFNKIRLIGDMDGATPRFEVLAKSGIKSIYDYRVKPHGTNKALSWNLSTQVDKHGNSIRYNYANRGSGEVVLFNINYTGQFVNNVYQTGNRNLVFTYEDRGFDYSSSFRYGTRTQQTQKLTTIDVYVEAELKRKYVFDYQKSNATSRLQLNSIIEYPTKDTSNNGRVLLVNSWTDANNWIGGKPKMKLYKRGIPEEAQLIDPPIGQEPSQNSVFNGGQRIVADYDGDGIKEVLTKYKDTNGQSVTELHSYRMSFDAQGNKQPELKGRINIEGFSSDSAYGFVGNNSSADFNNDGRTDVIYQGAPIKSGMAHPVMLALWNQPGYIDTDLNTPQNLQDIFQILDTHIMLGKESVIKTTDLDLDGDTDLVVKNLSIEGEFVHVEYYINESILPQSEGGSLEPTFSRNLVDLPEFESGSNFSVDDLNGDGVSDLIIKNRSNKITSVAIGQIQNNAFNFDVQAPSSIGLPADTTHVFHMFTDVNGDGLNDYIYTDYISASWRWVIKLNQGGTKMFTGTPINTGSSATLPADLNCRNPMNGGPGNGVVTDHACSPAISKGMKVVDIDNDGIAEILLPQPDEVVISSCQFFFVGSDTDPIDKLMCSDPNLVNGADESYYNYENPRPNWDAGTYEYQALDFKTTINGGITIEVKTNIGLFDSPQSYVGNYGDYLGDGLQDHNTTFGCEYLFDATRPCLTGVSTDNQNFNEFLIDYYFADNVFDIPGLTDELESNRIPVISINQSMMPDMVYKVDKPGKHDWIEWDYLPLSTDASVRPALPLYQVKAQNRYVEEDELKGDHFYFNSSMYVVAESRQSNGVVQDDSEDAYNTTQYGYEEAVYNNKGRGFQGFRKICIDDLTAETHSESLFHQVFPVAGKLERVTTYPVGVDYTSTSHRMAEDRFIWGDGDANTDENISLYANKGVHFIPMIRSNARVWENGIKVSQVKTFNGDGGESSNTANRCTDFGINNSGFDGYGNNLCQTKWSRDFLNGVNYQQRYSTAQNEFYSVNTSDWWVDQLKASHVDSEVTYLSNDWTLPSSVSGVDFNDQSSQSSYYFWNADRTINCQFSQSGADVAPASCNNAPAVSKTVFDGYDQHGNPLVVKTQGKDSSVIKELQTTYEPEGYFPEVITQVVEPGNVDSYHMASSTYDRYTGQVLAAVDPNGMAATSTTDVYGMIKKQEVEDLMGDVVGQASNMGMRFCDNLCTTYQDALNKITNRVRIDYGSQLPAAEFPKNALRYYSFAVKNGAAIIKTFYDAAGRTVLVSSQQSDKISLTATLYNAKGQVEVETQPFGYVGGQIVLDAGANGTMPFATLYDYDIRGRVSRKVIRSNHLRGPINPGTGLCHLTTDYNHNGGLTDINAGYNRFDSKCIAANNEPNNLLMLRVYDSAQRLMMTEDVYGTRVNYWYDANGNPSVIEDGDRSGNNDGNLIVATYDDLSRKVKVNDPNLGVQLFSYNGFGEVIQSQDQKQINANLYDFSSYDALGRVLVKYSNVNSNKQPVGWALSYKDINDYDTVDWVAGWVESSYGNLLRSTRFSNQQPDVVEYGSTFYKAHRNRYVHDDVIKTRLVQMDRKMWNTVNDYASQSQSTPDGTNAYSNQVFSTQYLWDDNHNRIKQTNYAGGLSVQSVYNNFGVLNKQIDPLTGEVLLRVDNVDMNYRGQPTKQYHGVLAGQSAAITEHKYYSSTGQVASINHLTSSGNDLQLTYQYDPWGNLNHRQHDSNDSTATEVLIYDRLHRLTSTQIGSQSPTTYGYDALGNLTRKSDYSYHNNANAYVYGEYTNPSLTCGGTSPAQPGPNAVSEVQVDQAGFHQYFYDANGNRTYKCRRQVNLGDNYYSFISHNVYDSNNLLIQAKQKAAGVNRVAQRMNFRYGSDNQRYYKYDAASSEITLYGGKDYERVYNLISGEIQNKYYLTDYLVVTRYEHRDQENHYLQKDRLGSTVQVVNNEGEMLHRLSYDAFGKPRNADWSKRGSGDNGAVLNFTDADNLAGTRITKRGFTQHEHLDSLQLIHMNGRMYDFHVGRFLSVDPFIQGVDSQALNPYSYIQNNPLSGTDPSGYKIEKERITGSHIATDKAAGPSGSGALGRAPADFKGKVALENGGDSATPKGAETSSSGGNSDVGSQSKVSEPETVPHDNFTPNSESHPYENGEYRYNSEDETYHHYDEYSNGFCYWGANNCTAEIRDDVLSKYSRPTYKLMPKDAASPDEIVDAHYSGLLGDINDPDAYTKVIGPIKQQKLGEGIYRNITLKGHEMHPGEIIRKWVNINGVAHIRTHGVGLNKSENFLRNDMKTWFLGRQIEKFKASKNDELGPKAFQTMDREAFKYWSNKYGNK</sequence>
<reference evidence="6 7" key="1">
    <citation type="submission" date="2019-03" db="EMBL/GenBank/DDBJ databases">
        <title>Genomic Encyclopedia of Type Strains, Phase IV (KMG-IV): sequencing the most valuable type-strain genomes for metagenomic binning, comparative biology and taxonomic classification.</title>
        <authorList>
            <person name="Goeker M."/>
        </authorList>
    </citation>
    <scope>NUCLEOTIDE SEQUENCE [LARGE SCALE GENOMIC DNA]</scope>
    <source>
        <strain evidence="6 7">DSM 25488</strain>
    </source>
</reference>
<dbReference type="InterPro" id="IPR028994">
    <property type="entry name" value="Integrin_alpha_N"/>
</dbReference>
<evidence type="ECO:0000256" key="5">
    <source>
        <dbReference type="SAM" id="SignalP"/>
    </source>
</evidence>
<dbReference type="SUPFAM" id="SSF69318">
    <property type="entry name" value="Integrin alpha N-terminal domain"/>
    <property type="match status" value="1"/>
</dbReference>
<dbReference type="Pfam" id="PF03534">
    <property type="entry name" value="SpvB"/>
    <property type="match status" value="1"/>
</dbReference>
<keyword evidence="2" id="KW-0964">Secreted</keyword>
<evidence type="ECO:0000313" key="7">
    <source>
        <dbReference type="Proteomes" id="UP000295724"/>
    </source>
</evidence>
<accession>A0A4R6XV84</accession>
<dbReference type="Gene3D" id="2.180.10.10">
    <property type="entry name" value="RHS repeat-associated core"/>
    <property type="match status" value="1"/>
</dbReference>
<keyword evidence="3" id="KW-0843">Virulence</keyword>
<name>A0A4R6XV84_9GAMM</name>
<dbReference type="PANTHER" id="PTHR32305">
    <property type="match status" value="1"/>
</dbReference>
<protein>
    <submittedName>
        <fullName evidence="6">RHS repeat-associated protein</fullName>
    </submittedName>
</protein>
<dbReference type="Proteomes" id="UP000295724">
    <property type="component" value="Unassembled WGS sequence"/>
</dbReference>
<comment type="subcellular location">
    <subcellularLocation>
        <location evidence="1">Secreted</location>
    </subcellularLocation>
</comment>
<dbReference type="PANTHER" id="PTHR32305:SF15">
    <property type="entry name" value="PROTEIN RHSA-RELATED"/>
    <property type="match status" value="1"/>
</dbReference>
<comment type="caution">
    <text evidence="6">The sequence shown here is derived from an EMBL/GenBank/DDBJ whole genome shotgun (WGS) entry which is preliminary data.</text>
</comment>
<dbReference type="RefSeq" id="WP_099017638.1">
    <property type="nucleotide sequence ID" value="NZ_NIHB01000001.1"/>
</dbReference>